<dbReference type="Gene3D" id="3.40.850.10">
    <property type="entry name" value="Kinesin motor domain"/>
    <property type="match status" value="1"/>
</dbReference>
<keyword evidence="3" id="KW-0067">ATP-binding</keyword>
<dbReference type="PANTHER" id="PTHR47968:SF75">
    <property type="entry name" value="CENTROMERE-ASSOCIATED PROTEIN E"/>
    <property type="match status" value="1"/>
</dbReference>
<dbReference type="InterPro" id="IPR027640">
    <property type="entry name" value="Kinesin-like_fam"/>
</dbReference>
<evidence type="ECO:0000259" key="5">
    <source>
        <dbReference type="PROSITE" id="PS50067"/>
    </source>
</evidence>
<dbReference type="InterPro" id="IPR027417">
    <property type="entry name" value="P-loop_NTPase"/>
</dbReference>
<keyword evidence="3" id="KW-0547">Nucleotide-binding</keyword>
<sequence length="810" mass="88037">MNGIHLNSTTPMPEPSLGTIERCTSVGADLLEKSHFLHRPHSVPGSSSFLEETPAPDNYTPRLSKPAFCSLPSNLSSLGGRLNLHVAPEVEQLPDKTGVTDFMKSDQTMYEGAAVNGLNTQVTPKTEAASLLVGAKNTPAVFTMKRGTINVSVRVRPALRGSVKPTCCRLHKEDGLIEYVPPPKEFSVQPKAQGFASGSPFDSNSQQREIEERGSFFAFDAVLGGDTTQNEIMDRVGRPILQNVLEGFNGTILCYGQSGSGKTHTMLGPAGGLPERLADPDEAGILPRMLQELFARLDNKGLHQTSSATTATEQERSQMRKTEAMSGGEASQPAREWGYAVEVSAMEIYKEDMYDLLQFILKPKTSKKGCDTTNETGAGGQSIDAKGVVCQNRVAVGTASRRAKSTASSATLKIRDVANVGVVVEGLSWHPVRDAEEALHVLKWAAVQRHVGSTAVNQRSGRSHLFFYIALRQREAPVVNKGQGALGLAPQPPLVITEIRSLATLVDLAGSERVADTKANGKRLEEARHINLSLTLLGNVIRKLTTNPKGGDAVHIPYRDSKLTRLLQESIGGNAVTALLCTISPDLKDATETLSTLQFAKCAKRVQNRPVVGRTETKAELLAKVRRLTVRNKWLEKQLSTMSSRLGSFGATSYSPELSDTPARDPRIVGLCSSRLSTLHHERESDDTFLGGFQDSLCSSPPVSLSRIVPHLCLRRKDGVNEGQVGRTPASEPRMRARARRTYRVTVFTSLSFAFWAFAARLLCMFVPSVRCLPAPVEEVFIPVADCPACMTVPLRRSRATQFESCETSL</sequence>
<feature type="region of interest" description="Disordered" evidence="4">
    <location>
        <begin position="301"/>
        <end position="333"/>
    </location>
</feature>
<dbReference type="GO" id="GO:0005524">
    <property type="term" value="F:ATP binding"/>
    <property type="evidence" value="ECO:0007669"/>
    <property type="project" value="UniProtKB-UniRule"/>
</dbReference>
<dbReference type="PROSITE" id="PS50067">
    <property type="entry name" value="KINESIN_MOTOR_2"/>
    <property type="match status" value="1"/>
</dbReference>
<name>A0A3L6L5D9_9TRYP</name>
<dbReference type="PANTHER" id="PTHR47968">
    <property type="entry name" value="CENTROMERE PROTEIN E"/>
    <property type="match status" value="1"/>
</dbReference>
<evidence type="ECO:0000256" key="2">
    <source>
        <dbReference type="ARBA" id="ARBA00023175"/>
    </source>
</evidence>
<proteinExistence type="inferred from homology"/>
<evidence type="ECO:0000313" key="7">
    <source>
        <dbReference type="Proteomes" id="UP000266743"/>
    </source>
</evidence>
<gene>
    <name evidence="6" type="ORF">DPX39_070079800</name>
</gene>
<dbReference type="SUPFAM" id="SSF52540">
    <property type="entry name" value="P-loop containing nucleoside triphosphate hydrolases"/>
    <property type="match status" value="1"/>
</dbReference>
<dbReference type="Pfam" id="PF00225">
    <property type="entry name" value="Kinesin"/>
    <property type="match status" value="1"/>
</dbReference>
<dbReference type="GO" id="GO:0003777">
    <property type="term" value="F:microtubule motor activity"/>
    <property type="evidence" value="ECO:0007669"/>
    <property type="project" value="InterPro"/>
</dbReference>
<evidence type="ECO:0000256" key="4">
    <source>
        <dbReference type="SAM" id="MobiDB-lite"/>
    </source>
</evidence>
<dbReference type="GO" id="GO:0008017">
    <property type="term" value="F:microtubule binding"/>
    <property type="evidence" value="ECO:0007669"/>
    <property type="project" value="InterPro"/>
</dbReference>
<dbReference type="Proteomes" id="UP000266743">
    <property type="component" value="Chromosome 7"/>
</dbReference>
<dbReference type="InterPro" id="IPR001752">
    <property type="entry name" value="Kinesin_motor_dom"/>
</dbReference>
<organism evidence="6 7">
    <name type="scientific">Trypanosoma brucei equiperdum</name>
    <dbReference type="NCBI Taxonomy" id="630700"/>
    <lineage>
        <taxon>Eukaryota</taxon>
        <taxon>Discoba</taxon>
        <taxon>Euglenozoa</taxon>
        <taxon>Kinetoplastea</taxon>
        <taxon>Metakinetoplastina</taxon>
        <taxon>Trypanosomatida</taxon>
        <taxon>Trypanosomatidae</taxon>
        <taxon>Trypanosoma</taxon>
    </lineage>
</organism>
<dbReference type="GO" id="GO:0007018">
    <property type="term" value="P:microtubule-based movement"/>
    <property type="evidence" value="ECO:0007669"/>
    <property type="project" value="InterPro"/>
</dbReference>
<keyword evidence="2 3" id="KW-0505">Motor protein</keyword>
<evidence type="ECO:0000256" key="3">
    <source>
        <dbReference type="PROSITE-ProRule" id="PRU00283"/>
    </source>
</evidence>
<comment type="similarity">
    <text evidence="3">Belongs to the TRAFAC class myosin-kinesin ATPase superfamily. Kinesin family.</text>
</comment>
<dbReference type="EMBL" id="QSBY01000007">
    <property type="protein sequence ID" value="RHW71348.1"/>
    <property type="molecule type" value="Genomic_DNA"/>
</dbReference>
<feature type="compositionally biased region" description="Basic and acidic residues" evidence="4">
    <location>
        <begin position="313"/>
        <end position="323"/>
    </location>
</feature>
<accession>A0A3L6L5D9</accession>
<protein>
    <submittedName>
        <fullName evidence="6">Kinesin</fullName>
    </submittedName>
</protein>
<keyword evidence="1" id="KW-0175">Coiled coil</keyword>
<dbReference type="PRINTS" id="PR00380">
    <property type="entry name" value="KINESINHEAVY"/>
</dbReference>
<evidence type="ECO:0000313" key="6">
    <source>
        <dbReference type="EMBL" id="RHW71348.1"/>
    </source>
</evidence>
<feature type="domain" description="Kinesin motor" evidence="5">
    <location>
        <begin position="148"/>
        <end position="606"/>
    </location>
</feature>
<dbReference type="SMART" id="SM00129">
    <property type="entry name" value="KISc"/>
    <property type="match status" value="1"/>
</dbReference>
<dbReference type="InterPro" id="IPR036961">
    <property type="entry name" value="Kinesin_motor_dom_sf"/>
</dbReference>
<dbReference type="CDD" id="cd00106">
    <property type="entry name" value="KISc"/>
    <property type="match status" value="1"/>
</dbReference>
<feature type="binding site" evidence="3">
    <location>
        <begin position="256"/>
        <end position="263"/>
    </location>
    <ligand>
        <name>ATP</name>
        <dbReference type="ChEBI" id="CHEBI:30616"/>
    </ligand>
</feature>
<feature type="compositionally biased region" description="Polar residues" evidence="4">
    <location>
        <begin position="302"/>
        <end position="312"/>
    </location>
</feature>
<reference evidence="6 7" key="1">
    <citation type="submission" date="2018-09" db="EMBL/GenBank/DDBJ databases">
        <title>whole genome sequence of T. equiperdum IVM-t1 strain.</title>
        <authorList>
            <person name="Suganuma K."/>
        </authorList>
    </citation>
    <scope>NUCLEOTIDE SEQUENCE [LARGE SCALE GENOMIC DNA]</scope>
    <source>
        <strain evidence="6 7">IVM-t1</strain>
    </source>
</reference>
<dbReference type="AlphaFoldDB" id="A0A3L6L5D9"/>
<comment type="caution">
    <text evidence="6">The sequence shown here is derived from an EMBL/GenBank/DDBJ whole genome shotgun (WGS) entry which is preliminary data.</text>
</comment>
<evidence type="ECO:0000256" key="1">
    <source>
        <dbReference type="ARBA" id="ARBA00023054"/>
    </source>
</evidence>